<organism evidence="2 3">
    <name type="scientific">Phytohabitans rumicis</name>
    <dbReference type="NCBI Taxonomy" id="1076125"/>
    <lineage>
        <taxon>Bacteria</taxon>
        <taxon>Bacillati</taxon>
        <taxon>Actinomycetota</taxon>
        <taxon>Actinomycetes</taxon>
        <taxon>Micromonosporales</taxon>
        <taxon>Micromonosporaceae</taxon>
    </lineage>
</organism>
<dbReference type="EMBL" id="BLPG01000001">
    <property type="protein sequence ID" value="GFJ92995.1"/>
    <property type="molecule type" value="Genomic_DNA"/>
</dbReference>
<name>A0A6V8LK50_9ACTN</name>
<dbReference type="RefSeq" id="WP_173079740.1">
    <property type="nucleotide sequence ID" value="NZ_BAABJB010000005.1"/>
</dbReference>
<evidence type="ECO:0000256" key="1">
    <source>
        <dbReference type="SAM" id="Phobius"/>
    </source>
</evidence>
<keyword evidence="1" id="KW-0812">Transmembrane</keyword>
<keyword evidence="3" id="KW-1185">Reference proteome</keyword>
<sequence length="102" mass="11328">MLELLIIAAIAIANIAAAVYIVFLTITEIVSWFRNNRRLSQNDTREVGFTLQKRLANGDYNTIQGVFNQSTNEIAAIREVNSSSVDGDLARNHQGNDLAIYT</sequence>
<evidence type="ECO:0000313" key="3">
    <source>
        <dbReference type="Proteomes" id="UP000482960"/>
    </source>
</evidence>
<proteinExistence type="predicted"/>
<comment type="caution">
    <text evidence="2">The sequence shown here is derived from an EMBL/GenBank/DDBJ whole genome shotgun (WGS) entry which is preliminary data.</text>
</comment>
<keyword evidence="1" id="KW-0472">Membrane</keyword>
<reference evidence="2 3" key="2">
    <citation type="submission" date="2020-03" db="EMBL/GenBank/DDBJ databases">
        <authorList>
            <person name="Ichikawa N."/>
            <person name="Kimura A."/>
            <person name="Kitahashi Y."/>
            <person name="Uohara A."/>
        </authorList>
    </citation>
    <scope>NUCLEOTIDE SEQUENCE [LARGE SCALE GENOMIC DNA]</scope>
    <source>
        <strain evidence="2 3">NBRC 108638</strain>
    </source>
</reference>
<accession>A0A6V8LK50</accession>
<dbReference type="AlphaFoldDB" id="A0A6V8LK50"/>
<feature type="transmembrane region" description="Helical" evidence="1">
    <location>
        <begin position="6"/>
        <end position="30"/>
    </location>
</feature>
<gene>
    <name evidence="2" type="ORF">Prum_066370</name>
</gene>
<protein>
    <submittedName>
        <fullName evidence="2">Uncharacterized protein</fullName>
    </submittedName>
</protein>
<keyword evidence="1" id="KW-1133">Transmembrane helix</keyword>
<dbReference type="Proteomes" id="UP000482960">
    <property type="component" value="Unassembled WGS sequence"/>
</dbReference>
<evidence type="ECO:0000313" key="2">
    <source>
        <dbReference type="EMBL" id="GFJ92995.1"/>
    </source>
</evidence>
<reference evidence="2 3" key="1">
    <citation type="submission" date="2020-03" db="EMBL/GenBank/DDBJ databases">
        <title>Whole genome shotgun sequence of Phytohabitans rumicis NBRC 108638.</title>
        <authorList>
            <person name="Komaki H."/>
            <person name="Tamura T."/>
        </authorList>
    </citation>
    <scope>NUCLEOTIDE SEQUENCE [LARGE SCALE GENOMIC DNA]</scope>
    <source>
        <strain evidence="2 3">NBRC 108638</strain>
    </source>
</reference>